<dbReference type="InterPro" id="IPR011333">
    <property type="entry name" value="SKP1/BTB/POZ_sf"/>
</dbReference>
<comment type="similarity">
    <text evidence="2">Belongs to the Tdpoz family.</text>
</comment>
<dbReference type="EnsemblPlants" id="HORVU.MOREX.r3.5HG0509700.1">
    <property type="protein sequence ID" value="HORVU.MOREX.r3.5HG0509700.1.CDS1"/>
    <property type="gene ID" value="HORVU.MOREX.r3.5HG0509700"/>
</dbReference>
<dbReference type="Gramene" id="HORVU.MOREX.r2.5HG0423340.1">
    <property type="protein sequence ID" value="HORVU.MOREX.r2.5HG0423340.1.CDS.1"/>
    <property type="gene ID" value="HORVU.MOREX.r2.5HG0423340"/>
</dbReference>
<dbReference type="AlphaFoldDB" id="A0A8I6YC72"/>
<evidence type="ECO:0000256" key="2">
    <source>
        <dbReference type="ARBA" id="ARBA00010846"/>
    </source>
</evidence>
<reference evidence="4" key="3">
    <citation type="submission" date="2022-01" db="UniProtKB">
        <authorList>
            <consortium name="EnsemblPlants"/>
        </authorList>
    </citation>
    <scope>IDENTIFICATION</scope>
    <source>
        <strain evidence="4">subsp. vulgare</strain>
    </source>
</reference>
<keyword evidence="5" id="KW-1185">Reference proteome</keyword>
<name>A0A8I6YC72_HORVV</name>
<evidence type="ECO:0000313" key="5">
    <source>
        <dbReference type="Proteomes" id="UP000011116"/>
    </source>
</evidence>
<organism evidence="4 5">
    <name type="scientific">Hordeum vulgare subsp. vulgare</name>
    <name type="common">Domesticated barley</name>
    <dbReference type="NCBI Taxonomy" id="112509"/>
    <lineage>
        <taxon>Eukaryota</taxon>
        <taxon>Viridiplantae</taxon>
        <taxon>Streptophyta</taxon>
        <taxon>Embryophyta</taxon>
        <taxon>Tracheophyta</taxon>
        <taxon>Spermatophyta</taxon>
        <taxon>Magnoliopsida</taxon>
        <taxon>Liliopsida</taxon>
        <taxon>Poales</taxon>
        <taxon>Poaceae</taxon>
        <taxon>BOP clade</taxon>
        <taxon>Pooideae</taxon>
        <taxon>Triticodae</taxon>
        <taxon>Triticeae</taxon>
        <taxon>Hordeinae</taxon>
        <taxon>Hordeum</taxon>
    </lineage>
</organism>
<dbReference type="GO" id="GO:0016567">
    <property type="term" value="P:protein ubiquitination"/>
    <property type="evidence" value="ECO:0007669"/>
    <property type="project" value="InterPro"/>
</dbReference>
<feature type="domain" description="BPM/SPOP BACK" evidence="3">
    <location>
        <begin position="41"/>
        <end position="95"/>
    </location>
</feature>
<evidence type="ECO:0000313" key="4">
    <source>
        <dbReference type="EnsemblPlants" id="HORVU.MOREX.r3.5HG0509700.1.CDS1"/>
    </source>
</evidence>
<evidence type="ECO:0000259" key="3">
    <source>
        <dbReference type="Pfam" id="PF24570"/>
    </source>
</evidence>
<proteinExistence type="inferred from homology"/>
<dbReference type="PANTHER" id="PTHR26379">
    <property type="entry name" value="BTB/POZ AND MATH DOMAIN-CONTAINING PROTEIN 1"/>
    <property type="match status" value="1"/>
</dbReference>
<comment type="pathway">
    <text evidence="1">Protein modification; protein ubiquitination.</text>
</comment>
<protein>
    <recommendedName>
        <fullName evidence="3">BPM/SPOP BACK domain-containing protein</fullName>
    </recommendedName>
</protein>
<reference evidence="5" key="1">
    <citation type="journal article" date="2012" name="Nature">
        <title>A physical, genetic and functional sequence assembly of the barley genome.</title>
        <authorList>
            <consortium name="The International Barley Genome Sequencing Consortium"/>
            <person name="Mayer K.F."/>
            <person name="Waugh R."/>
            <person name="Brown J.W."/>
            <person name="Schulman A."/>
            <person name="Langridge P."/>
            <person name="Platzer M."/>
            <person name="Fincher G.B."/>
            <person name="Muehlbauer G.J."/>
            <person name="Sato K."/>
            <person name="Close T.J."/>
            <person name="Wise R.P."/>
            <person name="Stein N."/>
        </authorList>
    </citation>
    <scope>NUCLEOTIDE SEQUENCE [LARGE SCALE GENOMIC DNA]</scope>
    <source>
        <strain evidence="5">cv. Morex</strain>
    </source>
</reference>
<dbReference type="PANTHER" id="PTHR26379:SF187">
    <property type="entry name" value="OS07G0655300 PROTEIN"/>
    <property type="match status" value="1"/>
</dbReference>
<dbReference type="InterPro" id="IPR045005">
    <property type="entry name" value="BPM1-6"/>
</dbReference>
<dbReference type="Gramene" id="HORVU.MOREX.r3.5HG0509700.1">
    <property type="protein sequence ID" value="HORVU.MOREX.r3.5HG0509700.1.CDS1"/>
    <property type="gene ID" value="HORVU.MOREX.r3.5HG0509700"/>
</dbReference>
<dbReference type="Gene3D" id="1.25.40.420">
    <property type="match status" value="1"/>
</dbReference>
<dbReference type="Proteomes" id="UP000011116">
    <property type="component" value="Chromosome 5H"/>
</dbReference>
<reference evidence="4" key="2">
    <citation type="submission" date="2020-10" db="EMBL/GenBank/DDBJ databases">
        <authorList>
            <person name="Scholz U."/>
            <person name="Mascher M."/>
            <person name="Fiebig A."/>
        </authorList>
    </citation>
    <scope>NUCLEOTIDE SEQUENCE [LARGE SCALE GENOMIC DNA]</scope>
    <source>
        <strain evidence="4">cv. Morex</strain>
    </source>
</reference>
<accession>A0A8I6YC72</accession>
<dbReference type="Gene3D" id="3.30.710.10">
    <property type="entry name" value="Potassium Channel Kv1.1, Chain A"/>
    <property type="match status" value="1"/>
</dbReference>
<sequence>MDQREESAMVQHLLVAADRYALERLKLICEDKLCNRIDTNSVATILALAEQHHCHELKAACLVFLSSTTNLEAAMESEGFEYLTKTCPGVIKDFLISHVVPSLLGKRKSKA</sequence>
<evidence type="ECO:0000256" key="1">
    <source>
        <dbReference type="ARBA" id="ARBA00004906"/>
    </source>
</evidence>
<dbReference type="InterPro" id="IPR056423">
    <property type="entry name" value="BACK_BPM_SPOP"/>
</dbReference>
<dbReference type="Pfam" id="PF24570">
    <property type="entry name" value="BACK_BPM_SPOP"/>
    <property type="match status" value="1"/>
</dbReference>
<dbReference type="SMR" id="A0A8I6YC72"/>